<comment type="caution">
    <text evidence="1">The sequence shown here is derived from an EMBL/GenBank/DDBJ whole genome shotgun (WGS) entry which is preliminary data.</text>
</comment>
<name>A0ABQ4QEX4_9HYPH</name>
<keyword evidence="2" id="KW-1185">Reference proteome</keyword>
<proteinExistence type="predicted"/>
<reference evidence="1 2" key="1">
    <citation type="journal article" date="2021" name="Front. Microbiol.">
        <title>Comprehensive Comparative Genomics and Phenotyping of Methylobacterium Species.</title>
        <authorList>
            <person name="Alessa O."/>
            <person name="Ogura Y."/>
            <person name="Fujitani Y."/>
            <person name="Takami H."/>
            <person name="Hayashi T."/>
            <person name="Sahin N."/>
            <person name="Tani A."/>
        </authorList>
    </citation>
    <scope>NUCLEOTIDE SEQUENCE [LARGE SCALE GENOMIC DNA]</scope>
    <source>
        <strain evidence="1 2">DSM 23679</strain>
    </source>
</reference>
<organism evidence="1 2">
    <name type="scientific">Methylobacterium cerastii</name>
    <dbReference type="NCBI Taxonomy" id="932741"/>
    <lineage>
        <taxon>Bacteria</taxon>
        <taxon>Pseudomonadati</taxon>
        <taxon>Pseudomonadota</taxon>
        <taxon>Alphaproteobacteria</taxon>
        <taxon>Hyphomicrobiales</taxon>
        <taxon>Methylobacteriaceae</taxon>
        <taxon>Methylobacterium</taxon>
    </lineage>
</organism>
<sequence>MLVPDRVCVPVLDCVSPPLPETIPAKLPDPLALVIRVWPEAIATLLLALPPVSAPMISDVVTRNTAAVPAALVKVTVPVSAIAAPPCSSSVPAEIVVAPV</sequence>
<accession>A0ABQ4QEX4</accession>
<evidence type="ECO:0000313" key="1">
    <source>
        <dbReference type="EMBL" id="GJD43415.1"/>
    </source>
</evidence>
<dbReference type="Proteomes" id="UP001055117">
    <property type="component" value="Unassembled WGS sequence"/>
</dbReference>
<protein>
    <submittedName>
        <fullName evidence="1">Uncharacterized protein</fullName>
    </submittedName>
</protein>
<gene>
    <name evidence="1" type="ORF">AFCDBAGC_1267</name>
</gene>
<dbReference type="EMBL" id="BPQG01000013">
    <property type="protein sequence ID" value="GJD43415.1"/>
    <property type="molecule type" value="Genomic_DNA"/>
</dbReference>
<evidence type="ECO:0000313" key="2">
    <source>
        <dbReference type="Proteomes" id="UP001055117"/>
    </source>
</evidence>